<reference evidence="1 2" key="2">
    <citation type="journal article" date="2022" name="Mol. Ecol. Resour.">
        <title>The genomes of chicory, endive, great burdock and yacon provide insights into Asteraceae paleo-polyploidization history and plant inulin production.</title>
        <authorList>
            <person name="Fan W."/>
            <person name="Wang S."/>
            <person name="Wang H."/>
            <person name="Wang A."/>
            <person name="Jiang F."/>
            <person name="Liu H."/>
            <person name="Zhao H."/>
            <person name="Xu D."/>
            <person name="Zhang Y."/>
        </authorList>
    </citation>
    <scope>NUCLEOTIDE SEQUENCE [LARGE SCALE GENOMIC DNA]</scope>
    <source>
        <strain evidence="2">cv. Niubang</strain>
    </source>
</reference>
<sequence>MFTSILQNFSFSGLYAVCGVITLKRRGVRFGWEWRIPFSVFRFPSLCEHFHPFYAEFSHAWCLTSKSY</sequence>
<name>A0ACB8ZPU7_ARCLA</name>
<reference evidence="2" key="1">
    <citation type="journal article" date="2022" name="Mol. Ecol. Resour.">
        <title>The genomes of chicory, endive, great burdock and yacon provide insights into Asteraceae palaeo-polyploidization history and plant inulin production.</title>
        <authorList>
            <person name="Fan W."/>
            <person name="Wang S."/>
            <person name="Wang H."/>
            <person name="Wang A."/>
            <person name="Jiang F."/>
            <person name="Liu H."/>
            <person name="Zhao H."/>
            <person name="Xu D."/>
            <person name="Zhang Y."/>
        </authorList>
    </citation>
    <scope>NUCLEOTIDE SEQUENCE [LARGE SCALE GENOMIC DNA]</scope>
    <source>
        <strain evidence="2">cv. Niubang</strain>
    </source>
</reference>
<proteinExistence type="predicted"/>
<accession>A0ACB8ZPU7</accession>
<keyword evidence="2" id="KW-1185">Reference proteome</keyword>
<dbReference type="Proteomes" id="UP001055879">
    <property type="component" value="Linkage Group LG10"/>
</dbReference>
<organism evidence="1 2">
    <name type="scientific">Arctium lappa</name>
    <name type="common">Greater burdock</name>
    <name type="synonym">Lappa major</name>
    <dbReference type="NCBI Taxonomy" id="4217"/>
    <lineage>
        <taxon>Eukaryota</taxon>
        <taxon>Viridiplantae</taxon>
        <taxon>Streptophyta</taxon>
        <taxon>Embryophyta</taxon>
        <taxon>Tracheophyta</taxon>
        <taxon>Spermatophyta</taxon>
        <taxon>Magnoliopsida</taxon>
        <taxon>eudicotyledons</taxon>
        <taxon>Gunneridae</taxon>
        <taxon>Pentapetalae</taxon>
        <taxon>asterids</taxon>
        <taxon>campanulids</taxon>
        <taxon>Asterales</taxon>
        <taxon>Asteraceae</taxon>
        <taxon>Carduoideae</taxon>
        <taxon>Cardueae</taxon>
        <taxon>Arctiinae</taxon>
        <taxon>Arctium</taxon>
    </lineage>
</organism>
<evidence type="ECO:0000313" key="2">
    <source>
        <dbReference type="Proteomes" id="UP001055879"/>
    </source>
</evidence>
<dbReference type="EMBL" id="CM042056">
    <property type="protein sequence ID" value="KAI3698155.1"/>
    <property type="molecule type" value="Genomic_DNA"/>
</dbReference>
<gene>
    <name evidence="1" type="ORF">L6452_31267</name>
</gene>
<comment type="caution">
    <text evidence="1">The sequence shown here is derived from an EMBL/GenBank/DDBJ whole genome shotgun (WGS) entry which is preliminary data.</text>
</comment>
<protein>
    <submittedName>
        <fullName evidence="1">Uncharacterized protein</fullName>
    </submittedName>
</protein>
<evidence type="ECO:0000313" key="1">
    <source>
        <dbReference type="EMBL" id="KAI3698155.1"/>
    </source>
</evidence>